<reference evidence="1 2" key="1">
    <citation type="submission" date="2017-11" db="EMBL/GenBank/DDBJ databases">
        <title>Draft Genome Sequence of Sporolactobacillus inulinus NBRC 111894 Isolated from Koso, a Japanese Sugar-Vegetable Fermented Beverage.</title>
        <authorList>
            <person name="Chiou T.Y."/>
            <person name="Oshima K."/>
            <person name="Suda W."/>
            <person name="Hattori M."/>
            <person name="Takahashi T."/>
        </authorList>
    </citation>
    <scope>NUCLEOTIDE SEQUENCE [LARGE SCALE GENOMIC DNA]</scope>
    <source>
        <strain evidence="1 2">NBRC111894</strain>
    </source>
</reference>
<accession>A0A4Y1ZGN7</accession>
<evidence type="ECO:0000313" key="2">
    <source>
        <dbReference type="Proteomes" id="UP000319716"/>
    </source>
</evidence>
<comment type="caution">
    <text evidence="1">The sequence shown here is derived from an EMBL/GenBank/DDBJ whole genome shotgun (WGS) entry which is preliminary data.</text>
</comment>
<name>A0A4Y1ZGN7_9BACL</name>
<dbReference type="Proteomes" id="UP000319716">
    <property type="component" value="Unassembled WGS sequence"/>
</dbReference>
<organism evidence="1 2">
    <name type="scientific">Sporolactobacillus inulinus</name>
    <dbReference type="NCBI Taxonomy" id="2078"/>
    <lineage>
        <taxon>Bacteria</taxon>
        <taxon>Bacillati</taxon>
        <taxon>Bacillota</taxon>
        <taxon>Bacilli</taxon>
        <taxon>Bacillales</taxon>
        <taxon>Sporolactobacillaceae</taxon>
        <taxon>Sporolactobacillus</taxon>
    </lineage>
</organism>
<dbReference type="EMBL" id="BEXB01000040">
    <property type="protein sequence ID" value="GAY78111.1"/>
    <property type="molecule type" value="Genomic_DNA"/>
</dbReference>
<proteinExistence type="predicted"/>
<protein>
    <submittedName>
        <fullName evidence="1">Uncharacterized protein</fullName>
    </submittedName>
</protein>
<gene>
    <name evidence="1" type="ORF">NBRC111894_3665</name>
</gene>
<dbReference type="AlphaFoldDB" id="A0A4Y1ZGN7"/>
<evidence type="ECO:0000313" key="1">
    <source>
        <dbReference type="EMBL" id="GAY78111.1"/>
    </source>
</evidence>
<sequence>MACTPAGARALSRLELTLVDEMPLFVVPQSKIINFLYL</sequence>